<dbReference type="InterPro" id="IPR011711">
    <property type="entry name" value="GntR_C"/>
</dbReference>
<dbReference type="Proteomes" id="UP000500953">
    <property type="component" value="Chromosome"/>
</dbReference>
<evidence type="ECO:0000256" key="2">
    <source>
        <dbReference type="ARBA" id="ARBA00023125"/>
    </source>
</evidence>
<feature type="domain" description="HTH gntR-type" evidence="4">
    <location>
        <begin position="16"/>
        <end position="83"/>
    </location>
</feature>
<dbReference type="GO" id="GO:0003677">
    <property type="term" value="F:DNA binding"/>
    <property type="evidence" value="ECO:0007669"/>
    <property type="project" value="UniProtKB-KW"/>
</dbReference>
<dbReference type="PANTHER" id="PTHR43537">
    <property type="entry name" value="TRANSCRIPTIONAL REGULATOR, GNTR FAMILY"/>
    <property type="match status" value="1"/>
</dbReference>
<organism evidence="5 6">
    <name type="scientific">Nocardia terpenica</name>
    <dbReference type="NCBI Taxonomy" id="455432"/>
    <lineage>
        <taxon>Bacteria</taxon>
        <taxon>Bacillati</taxon>
        <taxon>Actinomycetota</taxon>
        <taxon>Actinomycetes</taxon>
        <taxon>Mycobacteriales</taxon>
        <taxon>Nocardiaceae</taxon>
        <taxon>Nocardia</taxon>
    </lineage>
</organism>
<dbReference type="SUPFAM" id="SSF46785">
    <property type="entry name" value="Winged helix' DNA-binding domain"/>
    <property type="match status" value="1"/>
</dbReference>
<dbReference type="Gene3D" id="1.10.10.10">
    <property type="entry name" value="Winged helix-like DNA-binding domain superfamily/Winged helix DNA-binding domain"/>
    <property type="match status" value="1"/>
</dbReference>
<keyword evidence="2" id="KW-0238">DNA-binding</keyword>
<evidence type="ECO:0000259" key="4">
    <source>
        <dbReference type="PROSITE" id="PS50949"/>
    </source>
</evidence>
<evidence type="ECO:0000313" key="5">
    <source>
        <dbReference type="EMBL" id="QIS18931.1"/>
    </source>
</evidence>
<dbReference type="AlphaFoldDB" id="A0A6G9Z0N2"/>
<dbReference type="GO" id="GO:0003700">
    <property type="term" value="F:DNA-binding transcription factor activity"/>
    <property type="evidence" value="ECO:0007669"/>
    <property type="project" value="InterPro"/>
</dbReference>
<dbReference type="InterPro" id="IPR036390">
    <property type="entry name" value="WH_DNA-bd_sf"/>
</dbReference>
<keyword evidence="1" id="KW-0805">Transcription regulation</keyword>
<dbReference type="PROSITE" id="PS50949">
    <property type="entry name" value="HTH_GNTR"/>
    <property type="match status" value="1"/>
</dbReference>
<dbReference type="InterPro" id="IPR008920">
    <property type="entry name" value="TF_FadR/GntR_C"/>
</dbReference>
<keyword evidence="3" id="KW-0804">Transcription</keyword>
<dbReference type="SMART" id="SM00895">
    <property type="entry name" value="FCD"/>
    <property type="match status" value="1"/>
</dbReference>
<sequence>MGGHWVTDTDRARQNVQIVEDLTTSLADRIANGEFPLGTWMRQAKLAEDYGVSRTPVSLALSRLEAIGVLERVPHRGFRVRYPSSREIMEVFEVRAVLEGHAAYLAASRITEAQLHRLREQVAGFRRAVDMIRDGADLAAVSVPWQQSHNTFHQTVFEAAGNSELHEAANALYRKLPRKVSWRALRGDPRSLTQHADEHEYITAAIEKREAAKARELTVAHIESARELIIAHLPTPD</sequence>
<dbReference type="CDD" id="cd07377">
    <property type="entry name" value="WHTH_GntR"/>
    <property type="match status" value="1"/>
</dbReference>
<dbReference type="SMART" id="SM00345">
    <property type="entry name" value="HTH_GNTR"/>
    <property type="match status" value="1"/>
</dbReference>
<reference evidence="5 6" key="1">
    <citation type="journal article" date="2019" name="ACS Chem. Biol.">
        <title>Identification and Mobilization of a Cryptic Antibiotic Biosynthesis Gene Locus from a Human-Pathogenic Nocardia Isolate.</title>
        <authorList>
            <person name="Herisse M."/>
            <person name="Ishida K."/>
            <person name="Porter J.L."/>
            <person name="Howden B."/>
            <person name="Hertweck C."/>
            <person name="Stinear T.P."/>
            <person name="Pidot S.J."/>
        </authorList>
    </citation>
    <scope>NUCLEOTIDE SEQUENCE [LARGE SCALE GENOMIC DNA]</scope>
    <source>
        <strain evidence="5 6">AUSMDU00012715</strain>
    </source>
</reference>
<dbReference type="EMBL" id="CP046173">
    <property type="protein sequence ID" value="QIS18931.1"/>
    <property type="molecule type" value="Genomic_DNA"/>
</dbReference>
<evidence type="ECO:0000313" key="6">
    <source>
        <dbReference type="Proteomes" id="UP000500953"/>
    </source>
</evidence>
<dbReference type="Gene3D" id="1.20.120.530">
    <property type="entry name" value="GntR ligand-binding domain-like"/>
    <property type="match status" value="1"/>
</dbReference>
<accession>A0A6G9Z0N2</accession>
<evidence type="ECO:0000256" key="3">
    <source>
        <dbReference type="ARBA" id="ARBA00023163"/>
    </source>
</evidence>
<protein>
    <submittedName>
        <fullName evidence="5">FCD domain-containing protein</fullName>
    </submittedName>
</protein>
<name>A0A6G9Z0N2_9NOCA</name>
<proteinExistence type="predicted"/>
<evidence type="ECO:0000256" key="1">
    <source>
        <dbReference type="ARBA" id="ARBA00023015"/>
    </source>
</evidence>
<gene>
    <name evidence="5" type="ORF">F6W96_12115</name>
</gene>
<dbReference type="PANTHER" id="PTHR43537:SF49">
    <property type="entry name" value="TRANSCRIPTIONAL REGULATORY PROTEIN"/>
    <property type="match status" value="1"/>
</dbReference>
<dbReference type="Pfam" id="PF07729">
    <property type="entry name" value="FCD"/>
    <property type="match status" value="1"/>
</dbReference>
<dbReference type="InterPro" id="IPR036388">
    <property type="entry name" value="WH-like_DNA-bd_sf"/>
</dbReference>
<dbReference type="SUPFAM" id="SSF48008">
    <property type="entry name" value="GntR ligand-binding domain-like"/>
    <property type="match status" value="1"/>
</dbReference>
<dbReference type="InterPro" id="IPR000524">
    <property type="entry name" value="Tscrpt_reg_HTH_GntR"/>
</dbReference>
<dbReference type="Pfam" id="PF00392">
    <property type="entry name" value="GntR"/>
    <property type="match status" value="1"/>
</dbReference>